<sequence>MHQYSSFPRRSSDPNERDKDLEQGWEFVDQSSVMPQVRNYKIIQNPPLTLPNKHQSVRQNELHQVPPIPPPPRQDD</sequence>
<comment type="caution">
    <text evidence="2">The sequence shown here is derived from an EMBL/GenBank/DDBJ whole genome shotgun (WGS) entry which is preliminary data.</text>
</comment>
<accession>A0A5J4S696</accession>
<dbReference type="EMBL" id="SNRW01040765">
    <property type="protein sequence ID" value="KAA6341574.1"/>
    <property type="molecule type" value="Genomic_DNA"/>
</dbReference>
<feature type="compositionally biased region" description="Basic and acidic residues" evidence="1">
    <location>
        <begin position="10"/>
        <end position="22"/>
    </location>
</feature>
<feature type="region of interest" description="Disordered" evidence="1">
    <location>
        <begin position="1"/>
        <end position="25"/>
    </location>
</feature>
<protein>
    <submittedName>
        <fullName evidence="2">Uncharacterized protein</fullName>
    </submittedName>
</protein>
<evidence type="ECO:0000313" key="2">
    <source>
        <dbReference type="EMBL" id="KAA6341574.1"/>
    </source>
</evidence>
<gene>
    <name evidence="2" type="ORF">EZS28_052449</name>
</gene>
<feature type="compositionally biased region" description="Pro residues" evidence="1">
    <location>
        <begin position="66"/>
        <end position="76"/>
    </location>
</feature>
<evidence type="ECO:0000313" key="3">
    <source>
        <dbReference type="Proteomes" id="UP000324800"/>
    </source>
</evidence>
<evidence type="ECO:0000256" key="1">
    <source>
        <dbReference type="SAM" id="MobiDB-lite"/>
    </source>
</evidence>
<dbReference type="AlphaFoldDB" id="A0A5J4S696"/>
<dbReference type="Proteomes" id="UP000324800">
    <property type="component" value="Unassembled WGS sequence"/>
</dbReference>
<organism evidence="2 3">
    <name type="scientific">Streblomastix strix</name>
    <dbReference type="NCBI Taxonomy" id="222440"/>
    <lineage>
        <taxon>Eukaryota</taxon>
        <taxon>Metamonada</taxon>
        <taxon>Preaxostyla</taxon>
        <taxon>Oxymonadida</taxon>
        <taxon>Streblomastigidae</taxon>
        <taxon>Streblomastix</taxon>
    </lineage>
</organism>
<proteinExistence type="predicted"/>
<feature type="region of interest" description="Disordered" evidence="1">
    <location>
        <begin position="45"/>
        <end position="76"/>
    </location>
</feature>
<reference evidence="2 3" key="1">
    <citation type="submission" date="2019-03" db="EMBL/GenBank/DDBJ databases">
        <title>Single cell metagenomics reveals metabolic interactions within the superorganism composed of flagellate Streblomastix strix and complex community of Bacteroidetes bacteria on its surface.</title>
        <authorList>
            <person name="Treitli S.C."/>
            <person name="Kolisko M."/>
            <person name="Husnik F."/>
            <person name="Keeling P."/>
            <person name="Hampl V."/>
        </authorList>
    </citation>
    <scope>NUCLEOTIDE SEQUENCE [LARGE SCALE GENOMIC DNA]</scope>
    <source>
        <strain evidence="2">ST1C</strain>
    </source>
</reference>
<name>A0A5J4S696_9EUKA</name>